<comment type="caution">
    <text evidence="2">The sequence shown here is derived from an EMBL/GenBank/DDBJ whole genome shotgun (WGS) entry which is preliminary data.</text>
</comment>
<dbReference type="AlphaFoldDB" id="A0AAN7P6F8"/>
<dbReference type="GO" id="GO:0033063">
    <property type="term" value="C:Rad51B-Rad51C-Rad51D-XRCC2 complex"/>
    <property type="evidence" value="ECO:0007669"/>
    <property type="project" value="InterPro"/>
</dbReference>
<dbReference type="GO" id="GO:0005524">
    <property type="term" value="F:ATP binding"/>
    <property type="evidence" value="ECO:0007669"/>
    <property type="project" value="InterPro"/>
</dbReference>
<organism evidence="2 3">
    <name type="scientific">Aquatica leii</name>
    <dbReference type="NCBI Taxonomy" id="1421715"/>
    <lineage>
        <taxon>Eukaryota</taxon>
        <taxon>Metazoa</taxon>
        <taxon>Ecdysozoa</taxon>
        <taxon>Arthropoda</taxon>
        <taxon>Hexapoda</taxon>
        <taxon>Insecta</taxon>
        <taxon>Pterygota</taxon>
        <taxon>Neoptera</taxon>
        <taxon>Endopterygota</taxon>
        <taxon>Coleoptera</taxon>
        <taxon>Polyphaga</taxon>
        <taxon>Elateriformia</taxon>
        <taxon>Elateroidea</taxon>
        <taxon>Lampyridae</taxon>
        <taxon>Luciolinae</taxon>
        <taxon>Aquatica</taxon>
    </lineage>
</organism>
<dbReference type="GO" id="GO:0005813">
    <property type="term" value="C:centrosome"/>
    <property type="evidence" value="ECO:0007669"/>
    <property type="project" value="TreeGrafter"/>
</dbReference>
<dbReference type="Proteomes" id="UP001353858">
    <property type="component" value="Unassembled WGS sequence"/>
</dbReference>
<dbReference type="PANTHER" id="PTHR46644">
    <property type="entry name" value="DNA REPAIR PROTEIN XRCC2"/>
    <property type="match status" value="1"/>
</dbReference>
<sequence>MNSQIESGLELVMRLTQRPNLENINPILIPKGPYPNEFVEIVGAPGTGKTTVLMDFIVRTLLPLNLLGKNCGTVLIDTDHKFDMLRLITMLECELKKLNVAKSCIHSAIMKCLKNLTVLNCYDNEQLQMSFYNLEQILIENSDIGLIAVDCIPAYYWQYRNLSDNHISVYGYTKQMLQCLEQCVRNNNIVVAYTRNAEADVKEIKLGETIHRILLKKEAGSFNAFVNDKLVPYTLGKTISWL</sequence>
<protein>
    <recommendedName>
        <fullName evidence="1">RecA family profile 1 domain-containing protein</fullName>
    </recommendedName>
</protein>
<dbReference type="InterPro" id="IPR027417">
    <property type="entry name" value="P-loop_NTPase"/>
</dbReference>
<dbReference type="GO" id="GO:0000724">
    <property type="term" value="P:double-strand break repair via homologous recombination"/>
    <property type="evidence" value="ECO:0007669"/>
    <property type="project" value="InterPro"/>
</dbReference>
<dbReference type="PANTHER" id="PTHR46644:SF2">
    <property type="entry name" value="DNA REPAIR PROTEIN XRCC2"/>
    <property type="match status" value="1"/>
</dbReference>
<evidence type="ECO:0000259" key="1">
    <source>
        <dbReference type="PROSITE" id="PS50162"/>
    </source>
</evidence>
<dbReference type="InterPro" id="IPR030547">
    <property type="entry name" value="XRCC2"/>
</dbReference>
<dbReference type="InterPro" id="IPR013632">
    <property type="entry name" value="Rad51_C"/>
</dbReference>
<dbReference type="GO" id="GO:0000400">
    <property type="term" value="F:four-way junction DNA binding"/>
    <property type="evidence" value="ECO:0007669"/>
    <property type="project" value="TreeGrafter"/>
</dbReference>
<dbReference type="PROSITE" id="PS50162">
    <property type="entry name" value="RECA_2"/>
    <property type="match status" value="1"/>
</dbReference>
<dbReference type="GO" id="GO:0005657">
    <property type="term" value="C:replication fork"/>
    <property type="evidence" value="ECO:0007669"/>
    <property type="project" value="InterPro"/>
</dbReference>
<evidence type="ECO:0000313" key="2">
    <source>
        <dbReference type="EMBL" id="KAK4877914.1"/>
    </source>
</evidence>
<dbReference type="SUPFAM" id="SSF52540">
    <property type="entry name" value="P-loop containing nucleoside triphosphate hydrolases"/>
    <property type="match status" value="1"/>
</dbReference>
<proteinExistence type="predicted"/>
<gene>
    <name evidence="2" type="ORF">RN001_010420</name>
</gene>
<dbReference type="Gene3D" id="3.40.50.300">
    <property type="entry name" value="P-loop containing nucleotide triphosphate hydrolases"/>
    <property type="match status" value="1"/>
</dbReference>
<reference evidence="3" key="1">
    <citation type="submission" date="2023-01" db="EMBL/GenBank/DDBJ databases">
        <title>Key to firefly adult light organ development and bioluminescence: homeobox transcription factors regulate luciferase expression and transportation to peroxisome.</title>
        <authorList>
            <person name="Fu X."/>
        </authorList>
    </citation>
    <scope>NUCLEOTIDE SEQUENCE [LARGE SCALE GENOMIC DNA]</scope>
</reference>
<dbReference type="EMBL" id="JARPUR010000004">
    <property type="protein sequence ID" value="KAK4877914.1"/>
    <property type="molecule type" value="Genomic_DNA"/>
</dbReference>
<evidence type="ECO:0000313" key="3">
    <source>
        <dbReference type="Proteomes" id="UP001353858"/>
    </source>
</evidence>
<accession>A0AAN7P6F8</accession>
<dbReference type="Pfam" id="PF08423">
    <property type="entry name" value="Rad51"/>
    <property type="match status" value="1"/>
</dbReference>
<keyword evidence="3" id="KW-1185">Reference proteome</keyword>
<dbReference type="GO" id="GO:0140664">
    <property type="term" value="F:ATP-dependent DNA damage sensor activity"/>
    <property type="evidence" value="ECO:0007669"/>
    <property type="project" value="InterPro"/>
</dbReference>
<name>A0AAN7P6F8_9COLE</name>
<dbReference type="InterPro" id="IPR020588">
    <property type="entry name" value="RecA_ATP-bd"/>
</dbReference>
<feature type="domain" description="RecA family profile 1" evidence="1">
    <location>
        <begin position="13"/>
        <end position="201"/>
    </location>
</feature>
<dbReference type="GO" id="GO:0042148">
    <property type="term" value="P:DNA strand invasion"/>
    <property type="evidence" value="ECO:0007669"/>
    <property type="project" value="TreeGrafter"/>
</dbReference>